<dbReference type="Proteomes" id="UP001519460">
    <property type="component" value="Unassembled WGS sequence"/>
</dbReference>
<dbReference type="AlphaFoldDB" id="A0ABD0JT15"/>
<sequence>MVDKGRLNLNALTSLSPNLPPDLIVVAPGQISTLRSRTTKEDKSTGRQLPINSFSAPTLTSPCHTRERPALSTVYTVRGWVWGVGELDQTPFRRFKSNKIKPILLGSSAASHRPKSQRRQQNMRLCGRAVKPNQCQSGSLISLETSFRIPMIESKRVQRLLCDTIQLRTR</sequence>
<comment type="caution">
    <text evidence="2">The sequence shown here is derived from an EMBL/GenBank/DDBJ whole genome shotgun (WGS) entry which is preliminary data.</text>
</comment>
<evidence type="ECO:0000256" key="1">
    <source>
        <dbReference type="SAM" id="MobiDB-lite"/>
    </source>
</evidence>
<proteinExistence type="predicted"/>
<reference evidence="2 3" key="1">
    <citation type="journal article" date="2023" name="Sci. Data">
        <title>Genome assembly of the Korean intertidal mud-creeper Batillaria attramentaria.</title>
        <authorList>
            <person name="Patra A.K."/>
            <person name="Ho P.T."/>
            <person name="Jun S."/>
            <person name="Lee S.J."/>
            <person name="Kim Y."/>
            <person name="Won Y.J."/>
        </authorList>
    </citation>
    <scope>NUCLEOTIDE SEQUENCE [LARGE SCALE GENOMIC DNA]</scope>
    <source>
        <strain evidence="2">Wonlab-2016</strain>
    </source>
</reference>
<evidence type="ECO:0000313" key="2">
    <source>
        <dbReference type="EMBL" id="KAK7478193.1"/>
    </source>
</evidence>
<organism evidence="2 3">
    <name type="scientific">Batillaria attramentaria</name>
    <dbReference type="NCBI Taxonomy" id="370345"/>
    <lineage>
        <taxon>Eukaryota</taxon>
        <taxon>Metazoa</taxon>
        <taxon>Spiralia</taxon>
        <taxon>Lophotrochozoa</taxon>
        <taxon>Mollusca</taxon>
        <taxon>Gastropoda</taxon>
        <taxon>Caenogastropoda</taxon>
        <taxon>Sorbeoconcha</taxon>
        <taxon>Cerithioidea</taxon>
        <taxon>Batillariidae</taxon>
        <taxon>Batillaria</taxon>
    </lineage>
</organism>
<dbReference type="EMBL" id="JACVVK020000331">
    <property type="protein sequence ID" value="KAK7478193.1"/>
    <property type="molecule type" value="Genomic_DNA"/>
</dbReference>
<accession>A0ABD0JT15</accession>
<keyword evidence="3" id="KW-1185">Reference proteome</keyword>
<protein>
    <submittedName>
        <fullName evidence="2">Uncharacterized protein</fullName>
    </submittedName>
</protein>
<evidence type="ECO:0000313" key="3">
    <source>
        <dbReference type="Proteomes" id="UP001519460"/>
    </source>
</evidence>
<feature type="compositionally biased region" description="Polar residues" evidence="1">
    <location>
        <begin position="46"/>
        <end position="60"/>
    </location>
</feature>
<gene>
    <name evidence="2" type="ORF">BaRGS_00030554</name>
</gene>
<feature type="region of interest" description="Disordered" evidence="1">
    <location>
        <begin position="35"/>
        <end position="60"/>
    </location>
</feature>
<name>A0ABD0JT15_9CAEN</name>